<evidence type="ECO:0000256" key="1">
    <source>
        <dbReference type="SAM" id="MobiDB-lite"/>
    </source>
</evidence>
<feature type="compositionally biased region" description="Basic residues" evidence="1">
    <location>
        <begin position="92"/>
        <end position="103"/>
    </location>
</feature>
<proteinExistence type="predicted"/>
<protein>
    <submittedName>
        <fullName evidence="2">Uncharacterized protein</fullName>
    </submittedName>
</protein>
<comment type="caution">
    <text evidence="2">The sequence shown here is derived from an EMBL/GenBank/DDBJ whole genome shotgun (WGS) entry which is preliminary data.</text>
</comment>
<evidence type="ECO:0000313" key="2">
    <source>
        <dbReference type="EMBL" id="GFA46203.1"/>
    </source>
</evidence>
<name>A0A699JMK6_TANCI</name>
<sequence length="328" mass="37261">MARKVIIYKASIRRDLQFADKEGVDCLPNSTIFKQLASMGYEKEDWERFSWRITPLFPTIVVQSQLGEDLAMPTDSYHTPTNLQPSTSQPQKTHKPRKRKRKVTQVPQLSGPTKSVADEAVYMELDDSLTKTTQALEITSLKSRVKKLEKKQRSRTYKLKRLYKGRKINDIDVDEDITLVNDQDDAQMFDVNIYMVKSAVSEVNAASIATTVSAAGTFTTEEITLAQALVKIKTSKPKAKRIVLQELSESTTTTTTIITLKKSQDKGKAIMIEEPVKAKKKVQIMIDKETAKSLQDKFDEEEIIEREKAEKELEANIALIEEWDDIQA</sequence>
<dbReference type="EMBL" id="BKCJ010428295">
    <property type="protein sequence ID" value="GFA46203.1"/>
    <property type="molecule type" value="Genomic_DNA"/>
</dbReference>
<gene>
    <name evidence="2" type="ORF">Tci_618175</name>
</gene>
<accession>A0A699JMK6</accession>
<feature type="region of interest" description="Disordered" evidence="1">
    <location>
        <begin position="71"/>
        <end position="112"/>
    </location>
</feature>
<feature type="compositionally biased region" description="Polar residues" evidence="1">
    <location>
        <begin position="76"/>
        <end position="91"/>
    </location>
</feature>
<organism evidence="2">
    <name type="scientific">Tanacetum cinerariifolium</name>
    <name type="common">Dalmatian daisy</name>
    <name type="synonym">Chrysanthemum cinerariifolium</name>
    <dbReference type="NCBI Taxonomy" id="118510"/>
    <lineage>
        <taxon>Eukaryota</taxon>
        <taxon>Viridiplantae</taxon>
        <taxon>Streptophyta</taxon>
        <taxon>Embryophyta</taxon>
        <taxon>Tracheophyta</taxon>
        <taxon>Spermatophyta</taxon>
        <taxon>Magnoliopsida</taxon>
        <taxon>eudicotyledons</taxon>
        <taxon>Gunneridae</taxon>
        <taxon>Pentapetalae</taxon>
        <taxon>asterids</taxon>
        <taxon>campanulids</taxon>
        <taxon>Asterales</taxon>
        <taxon>Asteraceae</taxon>
        <taxon>Asteroideae</taxon>
        <taxon>Anthemideae</taxon>
        <taxon>Anthemidinae</taxon>
        <taxon>Tanacetum</taxon>
    </lineage>
</organism>
<reference evidence="2" key="1">
    <citation type="journal article" date="2019" name="Sci. Rep.">
        <title>Draft genome of Tanacetum cinerariifolium, the natural source of mosquito coil.</title>
        <authorList>
            <person name="Yamashiro T."/>
            <person name="Shiraishi A."/>
            <person name="Satake H."/>
            <person name="Nakayama K."/>
        </authorList>
    </citation>
    <scope>NUCLEOTIDE SEQUENCE</scope>
</reference>
<dbReference type="AlphaFoldDB" id="A0A699JMK6"/>